<dbReference type="PANTHER" id="PTHR46124">
    <property type="entry name" value="D-AMINOACYL-TRNA DEACYLASE"/>
    <property type="match status" value="1"/>
</dbReference>
<dbReference type="GO" id="GO:0046872">
    <property type="term" value="F:metal ion binding"/>
    <property type="evidence" value="ECO:0007669"/>
    <property type="project" value="UniProtKB-KW"/>
</dbReference>
<organism evidence="3">
    <name type="scientific">gut metagenome</name>
    <dbReference type="NCBI Taxonomy" id="749906"/>
    <lineage>
        <taxon>unclassified sequences</taxon>
        <taxon>metagenomes</taxon>
        <taxon>organismal metagenomes</taxon>
    </lineage>
</organism>
<protein>
    <submittedName>
        <fullName evidence="3">Hydrolase, TatD family</fullName>
    </submittedName>
</protein>
<dbReference type="InterPro" id="IPR032466">
    <property type="entry name" value="Metal_Hydrolase"/>
</dbReference>
<comment type="caution">
    <text evidence="3">The sequence shown here is derived from an EMBL/GenBank/DDBJ whole genome shotgun (WGS) entry which is preliminary data.</text>
</comment>
<sequence>MTFIDTHTHLYMEEFDVDRTAVVERALAAGARFLLLPNIDEASLAPMLALCKAYPVSCFPMIGLHPTQLPDDPNPVLQRMEQLLADAHHPFVAIGEVGIDLYWDAQRREEQIEVLRRQAAWAIRYDLPLMIHCRSAHCELVDTLLPWATQLIGVFHCFGGTAEEASELLTRFPGFKLGIGGVLTFKKSTLPAVLHSTVPLSRIVVETDSPYLAPTPHRGQRNESAYVPLILDKLVSIYEQRREEIEEQLLRNTLEIFKRLPREKKTSRNIW</sequence>
<dbReference type="PIRSF" id="PIRSF005902">
    <property type="entry name" value="DNase_TatD"/>
    <property type="match status" value="1"/>
</dbReference>
<dbReference type="Gene3D" id="3.20.20.140">
    <property type="entry name" value="Metal-dependent hydrolases"/>
    <property type="match status" value="1"/>
</dbReference>
<evidence type="ECO:0000313" key="3">
    <source>
        <dbReference type="EMBL" id="EJW90896.1"/>
    </source>
</evidence>
<dbReference type="CDD" id="cd01310">
    <property type="entry name" value="TatD_DNAse"/>
    <property type="match status" value="1"/>
</dbReference>
<accession>J9F7M0</accession>
<keyword evidence="1" id="KW-0479">Metal-binding</keyword>
<dbReference type="GO" id="GO:0016788">
    <property type="term" value="F:hydrolase activity, acting on ester bonds"/>
    <property type="evidence" value="ECO:0007669"/>
    <property type="project" value="InterPro"/>
</dbReference>
<dbReference type="InterPro" id="IPR001130">
    <property type="entry name" value="TatD-like"/>
</dbReference>
<dbReference type="EMBL" id="AMCI01008549">
    <property type="protein sequence ID" value="EJW90896.1"/>
    <property type="molecule type" value="Genomic_DNA"/>
</dbReference>
<evidence type="ECO:0000256" key="1">
    <source>
        <dbReference type="ARBA" id="ARBA00022723"/>
    </source>
</evidence>
<reference evidence="3" key="1">
    <citation type="journal article" date="2012" name="PLoS ONE">
        <title>Gene sets for utilization of primary and secondary nutrition supplies in the distal gut of endangered iberian lynx.</title>
        <authorList>
            <person name="Alcaide M."/>
            <person name="Messina E."/>
            <person name="Richter M."/>
            <person name="Bargiela R."/>
            <person name="Peplies J."/>
            <person name="Huws S.A."/>
            <person name="Newbold C.J."/>
            <person name="Golyshin P.N."/>
            <person name="Simon M.A."/>
            <person name="Lopez G."/>
            <person name="Yakimov M.M."/>
            <person name="Ferrer M."/>
        </authorList>
    </citation>
    <scope>NUCLEOTIDE SEQUENCE</scope>
</reference>
<name>J9F7M0_9ZZZZ</name>
<evidence type="ECO:0000256" key="2">
    <source>
        <dbReference type="ARBA" id="ARBA00022801"/>
    </source>
</evidence>
<gene>
    <name evidence="3" type="ORF">EVA_21001</name>
</gene>
<keyword evidence="2 3" id="KW-0378">Hydrolase</keyword>
<dbReference type="GO" id="GO:0005829">
    <property type="term" value="C:cytosol"/>
    <property type="evidence" value="ECO:0007669"/>
    <property type="project" value="TreeGrafter"/>
</dbReference>
<dbReference type="SUPFAM" id="SSF51556">
    <property type="entry name" value="Metallo-dependent hydrolases"/>
    <property type="match status" value="1"/>
</dbReference>
<proteinExistence type="predicted"/>
<dbReference type="FunFam" id="3.20.20.140:FF:000005">
    <property type="entry name" value="TatD family hydrolase"/>
    <property type="match status" value="1"/>
</dbReference>
<dbReference type="PANTHER" id="PTHR46124:SF4">
    <property type="entry name" value="HYDROLASE TATD"/>
    <property type="match status" value="1"/>
</dbReference>
<dbReference type="AlphaFoldDB" id="J9F7M0"/>
<dbReference type="Pfam" id="PF01026">
    <property type="entry name" value="TatD_DNase"/>
    <property type="match status" value="1"/>
</dbReference>